<evidence type="ECO:0000313" key="1">
    <source>
        <dbReference type="EMBL" id="RIA97548.1"/>
    </source>
</evidence>
<keyword evidence="2" id="KW-1185">Reference proteome</keyword>
<comment type="caution">
    <text evidence="1">The sequence shown here is derived from an EMBL/GenBank/DDBJ whole genome shotgun (WGS) entry which is preliminary data.</text>
</comment>
<dbReference type="OrthoDB" id="2325450at2759"/>
<dbReference type="Gene3D" id="2.30.30.940">
    <property type="match status" value="1"/>
</dbReference>
<dbReference type="AlphaFoldDB" id="A0A397THR9"/>
<proteinExistence type="predicted"/>
<evidence type="ECO:0008006" key="3">
    <source>
        <dbReference type="Google" id="ProtNLM"/>
    </source>
</evidence>
<protein>
    <recommendedName>
        <fullName evidence="3">DNA helicase</fullName>
    </recommendedName>
</protein>
<dbReference type="Proteomes" id="UP000265703">
    <property type="component" value="Unassembled WGS sequence"/>
</dbReference>
<evidence type="ECO:0000313" key="2">
    <source>
        <dbReference type="Proteomes" id="UP000265703"/>
    </source>
</evidence>
<dbReference type="EMBL" id="QKYT01000028">
    <property type="protein sequence ID" value="RIA97548.1"/>
    <property type="molecule type" value="Genomic_DNA"/>
</dbReference>
<sequence length="150" mass="17411">MAKQINQMTCSLLPVENEKYLISNSIDIINGKVLNDKYTSALIKQKTNLPSTVYLQVGTRIMFLNNSQYKHKICNGTIGVITDIDIESQEVSNLFTKAREYYFQKMTKPKENNYDSTVYIKIENPEGIEYEENHLIIVNDHNSYQRSVNY</sequence>
<organism evidence="1 2">
    <name type="scientific">Glomus cerebriforme</name>
    <dbReference type="NCBI Taxonomy" id="658196"/>
    <lineage>
        <taxon>Eukaryota</taxon>
        <taxon>Fungi</taxon>
        <taxon>Fungi incertae sedis</taxon>
        <taxon>Mucoromycota</taxon>
        <taxon>Glomeromycotina</taxon>
        <taxon>Glomeromycetes</taxon>
        <taxon>Glomerales</taxon>
        <taxon>Glomeraceae</taxon>
        <taxon>Glomus</taxon>
    </lineage>
</organism>
<name>A0A397THR9_9GLOM</name>
<reference evidence="1 2" key="1">
    <citation type="submission" date="2018-06" db="EMBL/GenBank/DDBJ databases">
        <title>Comparative genomics reveals the genomic features of Rhizophagus irregularis, R. cerebriforme, R. diaphanum and Gigaspora rosea, and their symbiotic lifestyle signature.</title>
        <authorList>
            <person name="Morin E."/>
            <person name="San Clemente H."/>
            <person name="Chen E.C.H."/>
            <person name="De La Providencia I."/>
            <person name="Hainaut M."/>
            <person name="Kuo A."/>
            <person name="Kohler A."/>
            <person name="Murat C."/>
            <person name="Tang N."/>
            <person name="Roy S."/>
            <person name="Loubradou J."/>
            <person name="Henrissat B."/>
            <person name="Grigoriev I.V."/>
            <person name="Corradi N."/>
            <person name="Roux C."/>
            <person name="Martin F.M."/>
        </authorList>
    </citation>
    <scope>NUCLEOTIDE SEQUENCE [LARGE SCALE GENOMIC DNA]</scope>
    <source>
        <strain evidence="1 2">DAOM 227022</strain>
    </source>
</reference>
<accession>A0A397THR9</accession>
<gene>
    <name evidence="1" type="ORF">C1645_801748</name>
</gene>